<evidence type="ECO:0000256" key="5">
    <source>
        <dbReference type="PROSITE-ProRule" id="PRU00176"/>
    </source>
</evidence>
<feature type="compositionally biased region" description="Polar residues" evidence="6">
    <location>
        <begin position="77"/>
        <end position="90"/>
    </location>
</feature>
<feature type="compositionally biased region" description="Pro residues" evidence="6">
    <location>
        <begin position="124"/>
        <end position="135"/>
    </location>
</feature>
<feature type="compositionally biased region" description="Pro residues" evidence="6">
    <location>
        <begin position="101"/>
        <end position="110"/>
    </location>
</feature>
<dbReference type="SMART" id="SM00360">
    <property type="entry name" value="RRM"/>
    <property type="match status" value="1"/>
</dbReference>
<dbReference type="Proteomes" id="UP000245119">
    <property type="component" value="Linkage Group LG7"/>
</dbReference>
<evidence type="ECO:0000259" key="7">
    <source>
        <dbReference type="PROSITE" id="PS50102"/>
    </source>
</evidence>
<dbReference type="STRING" id="400727.A0A2T7P2G0"/>
<evidence type="ECO:0000313" key="9">
    <source>
        <dbReference type="Proteomes" id="UP000245119"/>
    </source>
</evidence>
<evidence type="ECO:0000256" key="1">
    <source>
        <dbReference type="ARBA" id="ARBA00007408"/>
    </source>
</evidence>
<evidence type="ECO:0000256" key="3">
    <source>
        <dbReference type="ARBA" id="ARBA00022884"/>
    </source>
</evidence>
<dbReference type="CDD" id="cd12383">
    <property type="entry name" value="RRM_RBM42"/>
    <property type="match status" value="1"/>
</dbReference>
<dbReference type="SUPFAM" id="SSF54928">
    <property type="entry name" value="RNA-binding domain, RBD"/>
    <property type="match status" value="1"/>
</dbReference>
<accession>A0A2T7P2G0</accession>
<dbReference type="GO" id="GO:0003729">
    <property type="term" value="F:mRNA binding"/>
    <property type="evidence" value="ECO:0007669"/>
    <property type="project" value="InterPro"/>
</dbReference>
<dbReference type="InterPro" id="IPR050825">
    <property type="entry name" value="RBM42_RBP45_47-like"/>
</dbReference>
<feature type="compositionally biased region" description="Basic and acidic residues" evidence="6">
    <location>
        <begin position="7"/>
        <end position="21"/>
    </location>
</feature>
<feature type="region of interest" description="Disordered" evidence="6">
    <location>
        <begin position="1"/>
        <end position="170"/>
    </location>
</feature>
<comment type="similarity">
    <text evidence="1">Belongs to the RRM RBM42 family.</text>
</comment>
<dbReference type="PROSITE" id="PS50102">
    <property type="entry name" value="RRM"/>
    <property type="match status" value="1"/>
</dbReference>
<sequence>MASISEQRLKEMEAEMNRFEQEIAPSPNDEPQGTSGMIISSGTFDQVQAQLRQLRQESSGVKTDQPLVPPPPPPASGTVSQSFNQQTLGATSGIDLSSALAPPPPPPPEPGQDQSQYSSEAPPMMAPPPPPPPILAPAFVPPQLRHRPPMNPHMTHMDHHRPHGMPGHGHMMPVPFSHQHPMLRPQHMVQPMDFPRGPYHQPGYHMMGGGDGSNMGGPGYPMDGQQNNSATIEAKSKIIYSAPPVKNISKGSESSTPAASKKGGKSDRKEKPGDSGVFGPAAYPDGSTSNMYDEGAPGAGMQSSEDITVADMEIDADVSMPTRRERKEKKKKFVRLAAGTTWEDPTLAEWDQDDFRMFCGDLGNEVTDEVLTRAFGKYPTFQKAKVIRDRRTNKTKGFGFVSFKDPADFTRAMREMNGADAKSSHDEFPVGVIISHFGI</sequence>
<dbReference type="OrthoDB" id="1749473at2759"/>
<keyword evidence="3 5" id="KW-0694">RNA-binding</keyword>
<dbReference type="Gene3D" id="3.30.70.330">
    <property type="match status" value="1"/>
</dbReference>
<feature type="domain" description="RRM" evidence="7">
    <location>
        <begin position="355"/>
        <end position="418"/>
    </location>
</feature>
<evidence type="ECO:0000256" key="2">
    <source>
        <dbReference type="ARBA" id="ARBA00015192"/>
    </source>
</evidence>
<protein>
    <recommendedName>
        <fullName evidence="2">RNA-binding protein 42</fullName>
    </recommendedName>
    <alternativeName>
        <fullName evidence="4">RNA-binding motif protein 42</fullName>
    </alternativeName>
</protein>
<comment type="caution">
    <text evidence="8">The sequence shown here is derived from an EMBL/GenBank/DDBJ whole genome shotgun (WGS) entry which is preliminary data.</text>
</comment>
<proteinExistence type="inferred from homology"/>
<evidence type="ECO:0000256" key="6">
    <source>
        <dbReference type="SAM" id="MobiDB-lite"/>
    </source>
</evidence>
<feature type="compositionally biased region" description="Polar residues" evidence="6">
    <location>
        <begin position="29"/>
        <end position="62"/>
    </location>
</feature>
<name>A0A2T7P2G0_POMCA</name>
<dbReference type="EMBL" id="PZQS01000007">
    <property type="protein sequence ID" value="PVD27612.1"/>
    <property type="molecule type" value="Genomic_DNA"/>
</dbReference>
<dbReference type="InterPro" id="IPR035979">
    <property type="entry name" value="RBD_domain_sf"/>
</dbReference>
<organism evidence="8 9">
    <name type="scientific">Pomacea canaliculata</name>
    <name type="common">Golden apple snail</name>
    <dbReference type="NCBI Taxonomy" id="400727"/>
    <lineage>
        <taxon>Eukaryota</taxon>
        <taxon>Metazoa</taxon>
        <taxon>Spiralia</taxon>
        <taxon>Lophotrochozoa</taxon>
        <taxon>Mollusca</taxon>
        <taxon>Gastropoda</taxon>
        <taxon>Caenogastropoda</taxon>
        <taxon>Architaenioglossa</taxon>
        <taxon>Ampullarioidea</taxon>
        <taxon>Ampullariidae</taxon>
        <taxon>Pomacea</taxon>
    </lineage>
</organism>
<dbReference type="AlphaFoldDB" id="A0A2T7P2G0"/>
<evidence type="ECO:0000256" key="4">
    <source>
        <dbReference type="ARBA" id="ARBA00030574"/>
    </source>
</evidence>
<gene>
    <name evidence="8" type="ORF">C0Q70_12776</name>
</gene>
<keyword evidence="9" id="KW-1185">Reference proteome</keyword>
<dbReference type="InterPro" id="IPR034215">
    <property type="entry name" value="RBM42_RRM"/>
</dbReference>
<feature type="region of interest" description="Disordered" evidence="6">
    <location>
        <begin position="243"/>
        <end position="302"/>
    </location>
</feature>
<dbReference type="PANTHER" id="PTHR47640">
    <property type="entry name" value="TRNA SELENOCYSTEINE 1-ASSOCIATED PROTEIN 1-RELATED-RELATED"/>
    <property type="match status" value="1"/>
</dbReference>
<dbReference type="InterPro" id="IPR012677">
    <property type="entry name" value="Nucleotide-bd_a/b_plait_sf"/>
</dbReference>
<dbReference type="Pfam" id="PF00076">
    <property type="entry name" value="RRM_1"/>
    <property type="match status" value="1"/>
</dbReference>
<dbReference type="PANTHER" id="PTHR47640:SF11">
    <property type="entry name" value="RNA-BINDING PROTEIN 42"/>
    <property type="match status" value="1"/>
</dbReference>
<dbReference type="InterPro" id="IPR000504">
    <property type="entry name" value="RRM_dom"/>
</dbReference>
<reference evidence="8 9" key="1">
    <citation type="submission" date="2018-04" db="EMBL/GenBank/DDBJ databases">
        <title>The genome of golden apple snail Pomacea canaliculata provides insight into stress tolerance and invasive adaptation.</title>
        <authorList>
            <person name="Liu C."/>
            <person name="Liu B."/>
            <person name="Ren Y."/>
            <person name="Zhang Y."/>
            <person name="Wang H."/>
            <person name="Li S."/>
            <person name="Jiang F."/>
            <person name="Yin L."/>
            <person name="Zhang G."/>
            <person name="Qian W."/>
            <person name="Fan W."/>
        </authorList>
    </citation>
    <scope>NUCLEOTIDE SEQUENCE [LARGE SCALE GENOMIC DNA]</scope>
    <source>
        <strain evidence="8">SZHN2017</strain>
        <tissue evidence="8">Muscle</tissue>
    </source>
</reference>
<evidence type="ECO:0000313" key="8">
    <source>
        <dbReference type="EMBL" id="PVD27612.1"/>
    </source>
</evidence>
<feature type="compositionally biased region" description="Polar residues" evidence="6">
    <location>
        <begin position="249"/>
        <end position="258"/>
    </location>
</feature>
<feature type="compositionally biased region" description="Basic and acidic residues" evidence="6">
    <location>
        <begin position="264"/>
        <end position="273"/>
    </location>
</feature>